<reference evidence="6 7" key="1">
    <citation type="submission" date="2023-01" db="EMBL/GenBank/DDBJ databases">
        <title>Thalassococcus onchidii sp. nov., isolated from a marine invertebrate from the South China Sea.</title>
        <authorList>
            <person name="Xu S."/>
            <person name="Liu Z."/>
            <person name="Xu Y."/>
        </authorList>
    </citation>
    <scope>NUCLEOTIDE SEQUENCE [LARGE SCALE GENOMIC DNA]</scope>
    <source>
        <strain evidence="6 7">KCTC 32084</strain>
    </source>
</reference>
<accession>A0ABT4XUH5</accession>
<dbReference type="Gene3D" id="1.10.10.60">
    <property type="entry name" value="Homeodomain-like"/>
    <property type="match status" value="1"/>
</dbReference>
<keyword evidence="3" id="KW-0010">Activator</keyword>
<protein>
    <submittedName>
        <fullName evidence="6">Helix-turn-helix domain-containing protein</fullName>
    </submittedName>
</protein>
<dbReference type="InterPro" id="IPR020449">
    <property type="entry name" value="Tscrpt_reg_AraC-type_HTH"/>
</dbReference>
<evidence type="ECO:0000259" key="5">
    <source>
        <dbReference type="PROSITE" id="PS01124"/>
    </source>
</evidence>
<evidence type="ECO:0000256" key="1">
    <source>
        <dbReference type="ARBA" id="ARBA00023015"/>
    </source>
</evidence>
<comment type="caution">
    <text evidence="6">The sequence shown here is derived from an EMBL/GenBank/DDBJ whole genome shotgun (WGS) entry which is preliminary data.</text>
</comment>
<dbReference type="InterPro" id="IPR047264">
    <property type="entry name" value="Cupin_HpaA-like_N"/>
</dbReference>
<gene>
    <name evidence="6" type="ORF">PFY00_12480</name>
</gene>
<keyword evidence="4" id="KW-0804">Transcription</keyword>
<dbReference type="InterPro" id="IPR003313">
    <property type="entry name" value="AraC-bd"/>
</dbReference>
<dbReference type="PROSITE" id="PS01124">
    <property type="entry name" value="HTH_ARAC_FAMILY_2"/>
    <property type="match status" value="1"/>
</dbReference>
<dbReference type="InterPro" id="IPR011051">
    <property type="entry name" value="RmlC_Cupin_sf"/>
</dbReference>
<evidence type="ECO:0000313" key="7">
    <source>
        <dbReference type="Proteomes" id="UP001210720"/>
    </source>
</evidence>
<name>A0ABT4XUH5_9RHOB</name>
<dbReference type="Pfam" id="PF02311">
    <property type="entry name" value="AraC_binding"/>
    <property type="match status" value="1"/>
</dbReference>
<proteinExistence type="predicted"/>
<evidence type="ECO:0000313" key="6">
    <source>
        <dbReference type="EMBL" id="MDA7425547.1"/>
    </source>
</evidence>
<organism evidence="6 7">
    <name type="scientific">Thalassococcus lentus</name>
    <dbReference type="NCBI Taxonomy" id="1210524"/>
    <lineage>
        <taxon>Bacteria</taxon>
        <taxon>Pseudomonadati</taxon>
        <taxon>Pseudomonadota</taxon>
        <taxon>Alphaproteobacteria</taxon>
        <taxon>Rhodobacterales</taxon>
        <taxon>Roseobacteraceae</taxon>
        <taxon>Thalassococcus</taxon>
    </lineage>
</organism>
<dbReference type="PANTHER" id="PTHR43280:SF32">
    <property type="entry name" value="TRANSCRIPTIONAL REGULATORY PROTEIN"/>
    <property type="match status" value="1"/>
</dbReference>
<dbReference type="SUPFAM" id="SSF46689">
    <property type="entry name" value="Homeodomain-like"/>
    <property type="match status" value="1"/>
</dbReference>
<keyword evidence="1" id="KW-0805">Transcription regulation</keyword>
<dbReference type="EMBL" id="JAQIOY010000003">
    <property type="protein sequence ID" value="MDA7425547.1"/>
    <property type="molecule type" value="Genomic_DNA"/>
</dbReference>
<dbReference type="InterPro" id="IPR014710">
    <property type="entry name" value="RmlC-like_jellyroll"/>
</dbReference>
<feature type="domain" description="HTH araC/xylS-type" evidence="5">
    <location>
        <begin position="194"/>
        <end position="292"/>
    </location>
</feature>
<dbReference type="InterPro" id="IPR009057">
    <property type="entry name" value="Homeodomain-like_sf"/>
</dbReference>
<dbReference type="PANTHER" id="PTHR43280">
    <property type="entry name" value="ARAC-FAMILY TRANSCRIPTIONAL REGULATOR"/>
    <property type="match status" value="1"/>
</dbReference>
<dbReference type="CDD" id="cd06999">
    <property type="entry name" value="cupin_HpaA-like_N"/>
    <property type="match status" value="1"/>
</dbReference>
<evidence type="ECO:0000256" key="2">
    <source>
        <dbReference type="ARBA" id="ARBA00023125"/>
    </source>
</evidence>
<sequence length="300" mass="32991">MDRSRQLWYFSNMGAQNSIPVFALFGETNRFPDVVHCEEFVDRASNHGWRISPHRHADMAQIFMVEHGRVAAQVDRLQATLCDGQFLFIPEQKVHAFDIEPFTQGRVFSLPSAVVKSVGLSGSEFQGLLADVQTGQISKALSQLSDQLASAATKPSRFRAQLSVALAHSVLSLIAEGAAKNGSTVGSPLPDHILALDDLIQTHLCDGWTASDYAEAMSISTGHLSRLCRQATGLGATAYIELATMTEATRLLAFTQMPVAEIGYRLGYEDPSYFARRFKRFQKQTPSAYRSNFVSQSGQV</sequence>
<dbReference type="InterPro" id="IPR018060">
    <property type="entry name" value="HTH_AraC"/>
</dbReference>
<evidence type="ECO:0000256" key="4">
    <source>
        <dbReference type="ARBA" id="ARBA00023163"/>
    </source>
</evidence>
<dbReference type="Proteomes" id="UP001210720">
    <property type="component" value="Unassembled WGS sequence"/>
</dbReference>
<dbReference type="PRINTS" id="PR00032">
    <property type="entry name" value="HTHARAC"/>
</dbReference>
<dbReference type="Pfam" id="PF12833">
    <property type="entry name" value="HTH_18"/>
    <property type="match status" value="1"/>
</dbReference>
<dbReference type="SMART" id="SM00342">
    <property type="entry name" value="HTH_ARAC"/>
    <property type="match status" value="1"/>
</dbReference>
<dbReference type="SUPFAM" id="SSF51182">
    <property type="entry name" value="RmlC-like cupins"/>
    <property type="match status" value="1"/>
</dbReference>
<evidence type="ECO:0000256" key="3">
    <source>
        <dbReference type="ARBA" id="ARBA00023159"/>
    </source>
</evidence>
<dbReference type="RefSeq" id="WP_271432879.1">
    <property type="nucleotide sequence ID" value="NZ_JAQIOY010000003.1"/>
</dbReference>
<keyword evidence="7" id="KW-1185">Reference proteome</keyword>
<dbReference type="Gene3D" id="2.60.120.10">
    <property type="entry name" value="Jelly Rolls"/>
    <property type="match status" value="1"/>
</dbReference>
<keyword evidence="2" id="KW-0238">DNA-binding</keyword>